<protein>
    <submittedName>
        <fullName evidence="1">Bifunctional riboflavin kinase/FMN phosphatase</fullName>
    </submittedName>
</protein>
<dbReference type="EMBL" id="BQNB010018350">
    <property type="protein sequence ID" value="GJT73406.1"/>
    <property type="molecule type" value="Genomic_DNA"/>
</dbReference>
<feature type="non-terminal residue" evidence="1">
    <location>
        <position position="170"/>
    </location>
</feature>
<gene>
    <name evidence="1" type="ORF">Tco_1032692</name>
</gene>
<evidence type="ECO:0000313" key="1">
    <source>
        <dbReference type="EMBL" id="GJT73406.1"/>
    </source>
</evidence>
<comment type="caution">
    <text evidence="1">The sequence shown here is derived from an EMBL/GenBank/DDBJ whole genome shotgun (WGS) entry which is preliminary data.</text>
</comment>
<evidence type="ECO:0000313" key="2">
    <source>
        <dbReference type="Proteomes" id="UP001151760"/>
    </source>
</evidence>
<keyword evidence="2" id="KW-1185">Reference proteome</keyword>
<reference evidence="1" key="2">
    <citation type="submission" date="2022-01" db="EMBL/GenBank/DDBJ databases">
        <authorList>
            <person name="Yamashiro T."/>
            <person name="Shiraishi A."/>
            <person name="Satake H."/>
            <person name="Nakayama K."/>
        </authorList>
    </citation>
    <scope>NUCLEOTIDE SEQUENCE</scope>
</reference>
<sequence>MVNSNSFLEAKWRDRTKHRGHKQHMIDQSDFDVEKFRENFKMKTKIRDVAKNKVLYFLLAKSLAHDSMRFLEAAKRLSIDPSKCQAWLLLKLLKWTWLLVAGSSLPKQSHLYTEATEVINSLLDLRPENWGLPAFEDWIDVTLPLEPWHIGGPVIEGYDRGSKFLGIPTF</sequence>
<organism evidence="1 2">
    <name type="scientific">Tanacetum coccineum</name>
    <dbReference type="NCBI Taxonomy" id="301880"/>
    <lineage>
        <taxon>Eukaryota</taxon>
        <taxon>Viridiplantae</taxon>
        <taxon>Streptophyta</taxon>
        <taxon>Embryophyta</taxon>
        <taxon>Tracheophyta</taxon>
        <taxon>Spermatophyta</taxon>
        <taxon>Magnoliopsida</taxon>
        <taxon>eudicotyledons</taxon>
        <taxon>Gunneridae</taxon>
        <taxon>Pentapetalae</taxon>
        <taxon>asterids</taxon>
        <taxon>campanulids</taxon>
        <taxon>Asterales</taxon>
        <taxon>Asteraceae</taxon>
        <taxon>Asteroideae</taxon>
        <taxon>Anthemideae</taxon>
        <taxon>Anthemidinae</taxon>
        <taxon>Tanacetum</taxon>
    </lineage>
</organism>
<dbReference type="GO" id="GO:0016301">
    <property type="term" value="F:kinase activity"/>
    <property type="evidence" value="ECO:0007669"/>
    <property type="project" value="UniProtKB-KW"/>
</dbReference>
<proteinExistence type="predicted"/>
<reference evidence="1" key="1">
    <citation type="journal article" date="2022" name="Int. J. Mol. Sci.">
        <title>Draft Genome of Tanacetum Coccineum: Genomic Comparison of Closely Related Tanacetum-Family Plants.</title>
        <authorList>
            <person name="Yamashiro T."/>
            <person name="Shiraishi A."/>
            <person name="Nakayama K."/>
            <person name="Satake H."/>
        </authorList>
    </citation>
    <scope>NUCLEOTIDE SEQUENCE</scope>
</reference>
<accession>A0ABQ5GDZ3</accession>
<dbReference type="Proteomes" id="UP001151760">
    <property type="component" value="Unassembled WGS sequence"/>
</dbReference>
<keyword evidence="1" id="KW-0418">Kinase</keyword>
<keyword evidence="1" id="KW-0808">Transferase</keyword>
<name>A0ABQ5GDZ3_9ASTR</name>